<dbReference type="InterPro" id="IPR009057">
    <property type="entry name" value="Homeodomain-like_sf"/>
</dbReference>
<dbReference type="InterPro" id="IPR018062">
    <property type="entry name" value="HTH_AraC-typ_CS"/>
</dbReference>
<dbReference type="PROSITE" id="PS01124">
    <property type="entry name" value="HTH_ARAC_FAMILY_2"/>
    <property type="match status" value="1"/>
</dbReference>
<evidence type="ECO:0000313" key="6">
    <source>
        <dbReference type="EMBL" id="OUS40600.1"/>
    </source>
</evidence>
<dbReference type="GO" id="GO:0000976">
    <property type="term" value="F:transcription cis-regulatory region binding"/>
    <property type="evidence" value="ECO:0007669"/>
    <property type="project" value="TreeGrafter"/>
</dbReference>
<gene>
    <name evidence="6" type="ORF">A9R00_05195</name>
</gene>
<protein>
    <recommendedName>
        <fullName evidence="5">HTH araC/xylS-type domain-containing protein</fullName>
    </recommendedName>
</protein>
<proteinExistence type="predicted"/>
<dbReference type="PANTHER" id="PTHR47894">
    <property type="entry name" value="HTH-TYPE TRANSCRIPTIONAL REGULATOR GADX"/>
    <property type="match status" value="1"/>
</dbReference>
<keyword evidence="3" id="KW-0804">Transcription</keyword>
<accession>A0A1Y5HU46</accession>
<evidence type="ECO:0000259" key="5">
    <source>
        <dbReference type="PROSITE" id="PS01124"/>
    </source>
</evidence>
<evidence type="ECO:0000256" key="4">
    <source>
        <dbReference type="SAM" id="MobiDB-lite"/>
    </source>
</evidence>
<keyword evidence="2" id="KW-0238">DNA-binding</keyword>
<dbReference type="AlphaFoldDB" id="A0A1Y5HU46"/>
<organism evidence="6 7">
    <name type="scientific">Oleispira antarctica</name>
    <dbReference type="NCBI Taxonomy" id="188908"/>
    <lineage>
        <taxon>Bacteria</taxon>
        <taxon>Pseudomonadati</taxon>
        <taxon>Pseudomonadota</taxon>
        <taxon>Gammaproteobacteria</taxon>
        <taxon>Oceanospirillales</taxon>
        <taxon>Oceanospirillaceae</taxon>
        <taxon>Oleispira</taxon>
    </lineage>
</organism>
<dbReference type="Proteomes" id="UP000227088">
    <property type="component" value="Unassembled WGS sequence"/>
</dbReference>
<dbReference type="SUPFAM" id="SSF46689">
    <property type="entry name" value="Homeodomain-like"/>
    <property type="match status" value="1"/>
</dbReference>
<evidence type="ECO:0000256" key="2">
    <source>
        <dbReference type="ARBA" id="ARBA00023125"/>
    </source>
</evidence>
<evidence type="ECO:0000313" key="7">
    <source>
        <dbReference type="Proteomes" id="UP000227088"/>
    </source>
</evidence>
<keyword evidence="1" id="KW-0805">Transcription regulation</keyword>
<dbReference type="EMBL" id="MABE01000299">
    <property type="protein sequence ID" value="OUS40600.1"/>
    <property type="molecule type" value="Genomic_DNA"/>
</dbReference>
<feature type="region of interest" description="Disordered" evidence="4">
    <location>
        <begin position="329"/>
        <end position="353"/>
    </location>
</feature>
<name>A0A1Y5HU46_OLEAN</name>
<reference evidence="7" key="1">
    <citation type="journal article" date="2017" name="Proc. Natl. Acad. Sci. U.S.A.">
        <title>Simulation of Deepwater Horizon oil plume reveals substrate specialization within a complex community of hydrocarbon degraders.</title>
        <authorList>
            <person name="Hu P."/>
            <person name="Dubinsky E.A."/>
            <person name="Probst A.J."/>
            <person name="Wang J."/>
            <person name="Sieber C.M.K."/>
            <person name="Tom L.M."/>
            <person name="Gardinali P."/>
            <person name="Banfield J.F."/>
            <person name="Atlas R.M."/>
            <person name="Andersen G.L."/>
        </authorList>
    </citation>
    <scope>NUCLEOTIDE SEQUENCE [LARGE SCALE GENOMIC DNA]</scope>
</reference>
<dbReference type="Gene3D" id="1.10.10.60">
    <property type="entry name" value="Homeodomain-like"/>
    <property type="match status" value="1"/>
</dbReference>
<dbReference type="GO" id="GO:0005829">
    <property type="term" value="C:cytosol"/>
    <property type="evidence" value="ECO:0007669"/>
    <property type="project" value="TreeGrafter"/>
</dbReference>
<evidence type="ECO:0000256" key="3">
    <source>
        <dbReference type="ARBA" id="ARBA00023163"/>
    </source>
</evidence>
<dbReference type="InterPro" id="IPR032687">
    <property type="entry name" value="AraC-type_N"/>
</dbReference>
<dbReference type="GO" id="GO:0003700">
    <property type="term" value="F:DNA-binding transcription factor activity"/>
    <property type="evidence" value="ECO:0007669"/>
    <property type="project" value="InterPro"/>
</dbReference>
<dbReference type="InterPro" id="IPR018060">
    <property type="entry name" value="HTH_AraC"/>
</dbReference>
<dbReference type="Pfam" id="PF12625">
    <property type="entry name" value="Arabinose_bd"/>
    <property type="match status" value="1"/>
</dbReference>
<sequence>MIQSSISVALIRPLIETAGKLGLSNDNPDPLDSRLIKILKDPDARINLNDADALVNKFIHSSKQGGLCVLASQKAVSHSSCQLQHLFLCSNTLREALYYLEKFSTLLCDGLEVNVTRTRDNIIKIKLPIHDQHFLSQERYRSELLVGLLLSWLKQLCGSDMEITGIHLPFPQPIYANEYSQHWKSQVYFNTGEFSIQFQARFLDQGLHNTNPHILNMIKRDVEDQFKKLTRSGSLADRIKRALEQDKLSLKANQQIVAEHFHISARTLNRHLQKEHTSLKQVITECRVHKAKQLLLDTELSIEQIALQLGLSGRRTLDRIFIKQTNDSPAQFRNKQRHNHRTEHQELQAVGSQ</sequence>
<dbReference type="Pfam" id="PF12833">
    <property type="entry name" value="HTH_18"/>
    <property type="match status" value="1"/>
</dbReference>
<dbReference type="PANTHER" id="PTHR47894:SF1">
    <property type="entry name" value="HTH-TYPE TRANSCRIPTIONAL REGULATOR VQSM"/>
    <property type="match status" value="1"/>
</dbReference>
<dbReference type="PROSITE" id="PS00041">
    <property type="entry name" value="HTH_ARAC_FAMILY_1"/>
    <property type="match status" value="1"/>
</dbReference>
<dbReference type="SMART" id="SM00342">
    <property type="entry name" value="HTH_ARAC"/>
    <property type="match status" value="1"/>
</dbReference>
<comment type="caution">
    <text evidence="6">The sequence shown here is derived from an EMBL/GenBank/DDBJ whole genome shotgun (WGS) entry which is preliminary data.</text>
</comment>
<evidence type="ECO:0000256" key="1">
    <source>
        <dbReference type="ARBA" id="ARBA00023015"/>
    </source>
</evidence>
<feature type="domain" description="HTH araC/xylS-type" evidence="5">
    <location>
        <begin position="237"/>
        <end position="335"/>
    </location>
</feature>